<evidence type="ECO:0000256" key="3">
    <source>
        <dbReference type="ARBA" id="ARBA00022989"/>
    </source>
</evidence>
<keyword evidence="12" id="KW-1185">Reference proteome</keyword>
<dbReference type="CDD" id="cd00637">
    <property type="entry name" value="7tm_classA_rhodopsin-like"/>
    <property type="match status" value="1"/>
</dbReference>
<feature type="transmembrane region" description="Helical" evidence="9">
    <location>
        <begin position="414"/>
        <end position="437"/>
    </location>
</feature>
<dbReference type="SUPFAM" id="SSF81321">
    <property type="entry name" value="Family A G protein-coupled receptor-like"/>
    <property type="match status" value="1"/>
</dbReference>
<dbReference type="InterPro" id="IPR050125">
    <property type="entry name" value="GPCR_opsins"/>
</dbReference>
<dbReference type="GO" id="GO:0004930">
    <property type="term" value="F:G protein-coupled receptor activity"/>
    <property type="evidence" value="ECO:0007669"/>
    <property type="project" value="UniProtKB-KW"/>
</dbReference>
<dbReference type="Proteomes" id="UP000275408">
    <property type="component" value="Unassembled WGS sequence"/>
</dbReference>
<evidence type="ECO:0000256" key="7">
    <source>
        <dbReference type="ARBA" id="ARBA00023224"/>
    </source>
</evidence>
<keyword evidence="7 8" id="KW-0807">Transducer</keyword>
<protein>
    <recommendedName>
        <fullName evidence="10">G-protein coupled receptors family 1 profile domain-containing protein</fullName>
    </recommendedName>
</protein>
<dbReference type="InterPro" id="IPR000276">
    <property type="entry name" value="GPCR_Rhodpsn"/>
</dbReference>
<evidence type="ECO:0000256" key="4">
    <source>
        <dbReference type="ARBA" id="ARBA00023040"/>
    </source>
</evidence>
<feature type="domain" description="G-protein coupled receptors family 1 profile" evidence="10">
    <location>
        <begin position="38"/>
        <end position="293"/>
    </location>
</feature>
<evidence type="ECO:0000256" key="2">
    <source>
        <dbReference type="ARBA" id="ARBA00022692"/>
    </source>
</evidence>
<proteinExistence type="inferred from homology"/>
<evidence type="ECO:0000256" key="6">
    <source>
        <dbReference type="ARBA" id="ARBA00023170"/>
    </source>
</evidence>
<evidence type="ECO:0000256" key="5">
    <source>
        <dbReference type="ARBA" id="ARBA00023136"/>
    </source>
</evidence>
<evidence type="ECO:0000256" key="1">
    <source>
        <dbReference type="ARBA" id="ARBA00004141"/>
    </source>
</evidence>
<dbReference type="Gene3D" id="1.20.1070.10">
    <property type="entry name" value="Rhodopsin 7-helix transmembrane proteins"/>
    <property type="match status" value="1"/>
</dbReference>
<evidence type="ECO:0000313" key="12">
    <source>
        <dbReference type="Proteomes" id="UP000275408"/>
    </source>
</evidence>
<dbReference type="PANTHER" id="PTHR24240">
    <property type="entry name" value="OPSIN"/>
    <property type="match status" value="1"/>
</dbReference>
<dbReference type="EMBL" id="RCHS01002672">
    <property type="protein sequence ID" value="RMX46562.1"/>
    <property type="molecule type" value="Genomic_DNA"/>
</dbReference>
<dbReference type="PROSITE" id="PS50262">
    <property type="entry name" value="G_PROTEIN_RECEP_F1_2"/>
    <property type="match status" value="1"/>
</dbReference>
<keyword evidence="5 9" id="KW-0472">Membrane</keyword>
<comment type="subcellular location">
    <subcellularLocation>
        <location evidence="1">Membrane</location>
        <topology evidence="1">Multi-pass membrane protein</topology>
    </subcellularLocation>
</comment>
<evidence type="ECO:0000256" key="9">
    <source>
        <dbReference type="SAM" id="Phobius"/>
    </source>
</evidence>
<dbReference type="Pfam" id="PF00001">
    <property type="entry name" value="7tm_1"/>
    <property type="match status" value="1"/>
</dbReference>
<feature type="transmembrane region" description="Helical" evidence="9">
    <location>
        <begin position="97"/>
        <end position="117"/>
    </location>
</feature>
<sequence>MTNTSQSTSNDPFGDYRAETAVIEVTVAILISLSATFGNSLVVYVINKVSRLRNDTNLFILNLALTDIAMGTIYMPFQIANLCTGVWNFSQVWCQMTGSIFFILSYASIFTMGLIAFNRYIRIIKRTLYKKLFPNKRAARMYCALIWLFSILLAIPLLTGWVRSSYDEKLNHCKLRSYAYPTFIGAVFTNGVMIAIFYCYYKIYKAVKESTDNLNAHAEGNGVHSSNDSRRSNIPDVKVLKACFTVACFFVITWCPVLIVAGTGVLRFAIGQKFYRASIFLMFSGSMVNPFIYGFMNPQFKQAFKRTLSCGCYGNENTDQSHSRNRSIRLKSPNSCFIIKNNLLLPLLLNLFVTNSQIHNYVTRTASNYRTHLCRTNLKQFTILYQGPKIWNSLPVSVTRSSNLLSFKPKMQEYCTYIAQKIPTASIYLMFFIYGFMDPQLKRAFKRALRCYRFGNENTDHNCIRNRIETGLPGDTEMKVWTATITKKSNSILAGNLSKGLNAKET</sequence>
<keyword evidence="4 8" id="KW-0297">G-protein coupled receptor</keyword>
<feature type="transmembrane region" description="Helical" evidence="9">
    <location>
        <begin position="178"/>
        <end position="201"/>
    </location>
</feature>
<evidence type="ECO:0000313" key="11">
    <source>
        <dbReference type="EMBL" id="RMX46562.1"/>
    </source>
</evidence>
<keyword evidence="3 9" id="KW-1133">Transmembrane helix</keyword>
<dbReference type="PRINTS" id="PR00237">
    <property type="entry name" value="GPCRRHODOPSN"/>
</dbReference>
<reference evidence="11 12" key="1">
    <citation type="journal article" date="2018" name="Sci. Rep.">
        <title>Comparative analysis of the Pocillopora damicornis genome highlights role of immune system in coral evolution.</title>
        <authorList>
            <person name="Cunning R."/>
            <person name="Bay R.A."/>
            <person name="Gillette P."/>
            <person name="Baker A.C."/>
            <person name="Traylor-Knowles N."/>
        </authorList>
    </citation>
    <scope>NUCLEOTIDE SEQUENCE [LARGE SCALE GENOMIC DNA]</scope>
    <source>
        <strain evidence="11">RSMAS</strain>
        <tissue evidence="11">Whole animal</tissue>
    </source>
</reference>
<name>A0A3M6TYU9_POCDA</name>
<comment type="caution">
    <text evidence="11">The sequence shown here is derived from an EMBL/GenBank/DDBJ whole genome shotgun (WGS) entry which is preliminary data.</text>
</comment>
<evidence type="ECO:0000256" key="8">
    <source>
        <dbReference type="RuleBase" id="RU000688"/>
    </source>
</evidence>
<dbReference type="AlphaFoldDB" id="A0A3M6TYU9"/>
<gene>
    <name evidence="11" type="ORF">pdam_00022321</name>
</gene>
<dbReference type="STRING" id="46731.A0A3M6TYU9"/>
<keyword evidence="2 8" id="KW-0812">Transmembrane</keyword>
<dbReference type="GO" id="GO:0016020">
    <property type="term" value="C:membrane"/>
    <property type="evidence" value="ECO:0007669"/>
    <property type="project" value="UniProtKB-SubCell"/>
</dbReference>
<keyword evidence="6 8" id="KW-0675">Receptor</keyword>
<feature type="transmembrane region" description="Helical" evidence="9">
    <location>
        <begin position="274"/>
        <end position="296"/>
    </location>
</feature>
<dbReference type="OrthoDB" id="10071887at2759"/>
<evidence type="ECO:0000259" key="10">
    <source>
        <dbReference type="PROSITE" id="PS50262"/>
    </source>
</evidence>
<dbReference type="PROSITE" id="PS00237">
    <property type="entry name" value="G_PROTEIN_RECEP_F1_1"/>
    <property type="match status" value="1"/>
</dbReference>
<dbReference type="InterPro" id="IPR017452">
    <property type="entry name" value="GPCR_Rhodpsn_7TM"/>
</dbReference>
<accession>A0A3M6TYU9</accession>
<organism evidence="11 12">
    <name type="scientific">Pocillopora damicornis</name>
    <name type="common">Cauliflower coral</name>
    <name type="synonym">Millepora damicornis</name>
    <dbReference type="NCBI Taxonomy" id="46731"/>
    <lineage>
        <taxon>Eukaryota</taxon>
        <taxon>Metazoa</taxon>
        <taxon>Cnidaria</taxon>
        <taxon>Anthozoa</taxon>
        <taxon>Hexacorallia</taxon>
        <taxon>Scleractinia</taxon>
        <taxon>Astrocoeniina</taxon>
        <taxon>Pocilloporidae</taxon>
        <taxon>Pocillopora</taxon>
    </lineage>
</organism>
<comment type="similarity">
    <text evidence="8">Belongs to the G-protein coupled receptor 1 family.</text>
</comment>
<feature type="transmembrane region" description="Helical" evidence="9">
    <location>
        <begin position="138"/>
        <end position="158"/>
    </location>
</feature>
<feature type="transmembrane region" description="Helical" evidence="9">
    <location>
        <begin position="58"/>
        <end position="77"/>
    </location>
</feature>
<feature type="transmembrane region" description="Helical" evidence="9">
    <location>
        <begin position="239"/>
        <end position="262"/>
    </location>
</feature>
<feature type="transmembrane region" description="Helical" evidence="9">
    <location>
        <begin position="20"/>
        <end position="46"/>
    </location>
</feature>